<dbReference type="AlphaFoldDB" id="A0A0K0FJU8"/>
<sequence length="205" mass="24227">MLNTKYLRFLVFSLLIFVHNKSKADAENKEDLKTLRSRTNVKDSIDHEYKEYDKNADNYLKLKNLEDLRNLKKFWQLKIPEVEVQTNKSEKVETKTTTESPEDSELDKQEKHDIEITRRTNEILLNIEKRVLLAIIKKNTYGSESNIQENDMQEPQGFNKPRQSYNLFQKDILLTEDQAQELIMHAIKDAEKNNVDIKDIRTAIN</sequence>
<feature type="signal peptide" evidence="2">
    <location>
        <begin position="1"/>
        <end position="26"/>
    </location>
</feature>
<evidence type="ECO:0000256" key="1">
    <source>
        <dbReference type="SAM" id="MobiDB-lite"/>
    </source>
</evidence>
<accession>A0A0K0FJU8</accession>
<feature type="chain" id="PRO_5005329768" evidence="2">
    <location>
        <begin position="27"/>
        <end position="205"/>
    </location>
</feature>
<evidence type="ECO:0000256" key="2">
    <source>
        <dbReference type="SAM" id="SignalP"/>
    </source>
</evidence>
<evidence type="ECO:0000313" key="4">
    <source>
        <dbReference type="WBParaSite" id="SVE_0930800.1"/>
    </source>
</evidence>
<dbReference type="WBParaSite" id="SVE_0930800.1">
    <property type="protein sequence ID" value="SVE_0930800.1"/>
    <property type="gene ID" value="SVE_0930800"/>
</dbReference>
<reference evidence="4" key="2">
    <citation type="submission" date="2015-08" db="UniProtKB">
        <authorList>
            <consortium name="WormBaseParasite"/>
        </authorList>
    </citation>
    <scope>IDENTIFICATION</scope>
</reference>
<proteinExistence type="predicted"/>
<protein>
    <submittedName>
        <fullName evidence="4">Fam-b protein</fullName>
    </submittedName>
</protein>
<dbReference type="Proteomes" id="UP000035680">
    <property type="component" value="Unassembled WGS sequence"/>
</dbReference>
<organism evidence="3 4">
    <name type="scientific">Strongyloides venezuelensis</name>
    <name type="common">Threadworm</name>
    <dbReference type="NCBI Taxonomy" id="75913"/>
    <lineage>
        <taxon>Eukaryota</taxon>
        <taxon>Metazoa</taxon>
        <taxon>Ecdysozoa</taxon>
        <taxon>Nematoda</taxon>
        <taxon>Chromadorea</taxon>
        <taxon>Rhabditida</taxon>
        <taxon>Tylenchina</taxon>
        <taxon>Panagrolaimomorpha</taxon>
        <taxon>Strongyloidoidea</taxon>
        <taxon>Strongyloididae</taxon>
        <taxon>Strongyloides</taxon>
    </lineage>
</organism>
<feature type="region of interest" description="Disordered" evidence="1">
    <location>
        <begin position="86"/>
        <end position="110"/>
    </location>
</feature>
<keyword evidence="3" id="KW-1185">Reference proteome</keyword>
<evidence type="ECO:0000313" key="3">
    <source>
        <dbReference type="Proteomes" id="UP000035680"/>
    </source>
</evidence>
<name>A0A0K0FJU8_STRVS</name>
<keyword evidence="2" id="KW-0732">Signal</keyword>
<reference evidence="3" key="1">
    <citation type="submission" date="2014-07" db="EMBL/GenBank/DDBJ databases">
        <authorList>
            <person name="Martin A.A"/>
            <person name="De Silva N."/>
        </authorList>
    </citation>
    <scope>NUCLEOTIDE SEQUENCE</scope>
</reference>